<proteinExistence type="inferred from homology"/>
<dbReference type="InterPro" id="IPR039425">
    <property type="entry name" value="RNA_pol_sigma-70-like"/>
</dbReference>
<reference evidence="9" key="1">
    <citation type="submission" date="2023-06" db="EMBL/GenBank/DDBJ databases">
        <title>Identification and characterization of horizontal gene transfer across gut microbiota members of farm animals based on homology search.</title>
        <authorList>
            <person name="Zeman M."/>
            <person name="Kubasova T."/>
            <person name="Jahodarova E."/>
            <person name="Nykrynova M."/>
            <person name="Rychlik I."/>
        </authorList>
    </citation>
    <scope>NUCLEOTIDE SEQUENCE [LARGE SCALE GENOMIC DNA]</scope>
    <source>
        <strain evidence="9">154_Feed</strain>
    </source>
</reference>
<dbReference type="Pfam" id="PF08281">
    <property type="entry name" value="Sigma70_r4_2"/>
    <property type="match status" value="1"/>
</dbReference>
<dbReference type="EMBL" id="JAUDDZ010000010">
    <property type="protein sequence ID" value="MDM8275311.1"/>
    <property type="molecule type" value="Genomic_DNA"/>
</dbReference>
<evidence type="ECO:0000256" key="1">
    <source>
        <dbReference type="ARBA" id="ARBA00010641"/>
    </source>
</evidence>
<keyword evidence="4" id="KW-0238">DNA-binding</keyword>
<dbReference type="CDD" id="cd06171">
    <property type="entry name" value="Sigma70_r4"/>
    <property type="match status" value="1"/>
</dbReference>
<keyword evidence="2" id="KW-0805">Transcription regulation</keyword>
<reference evidence="8 9" key="2">
    <citation type="submission" date="2023-06" db="EMBL/GenBank/DDBJ databases">
        <authorList>
            <person name="Zeman M."/>
            <person name="Kubasova T."/>
            <person name="Jahodarova E."/>
            <person name="Nykrynova M."/>
            <person name="Rychlik I."/>
        </authorList>
    </citation>
    <scope>NUCLEOTIDE SEQUENCE [LARGE SCALE GENOMIC DNA]</scope>
    <source>
        <strain evidence="8 9">154_Feed</strain>
    </source>
</reference>
<dbReference type="InterPro" id="IPR013324">
    <property type="entry name" value="RNA_pol_sigma_r3/r4-like"/>
</dbReference>
<evidence type="ECO:0000259" key="6">
    <source>
        <dbReference type="Pfam" id="PF04542"/>
    </source>
</evidence>
<protein>
    <submittedName>
        <fullName evidence="8">Sigma-70 family RNA polymerase sigma factor</fullName>
    </submittedName>
</protein>
<dbReference type="SUPFAM" id="SSF88659">
    <property type="entry name" value="Sigma3 and sigma4 domains of RNA polymerase sigma factors"/>
    <property type="match status" value="1"/>
</dbReference>
<evidence type="ECO:0000256" key="5">
    <source>
        <dbReference type="ARBA" id="ARBA00023163"/>
    </source>
</evidence>
<feature type="domain" description="RNA polymerase sigma-70 region 2" evidence="6">
    <location>
        <begin position="14"/>
        <end position="79"/>
    </location>
</feature>
<dbReference type="PANTHER" id="PTHR43133">
    <property type="entry name" value="RNA POLYMERASE ECF-TYPE SIGMA FACTO"/>
    <property type="match status" value="1"/>
</dbReference>
<sequence length="175" mass="19326">MPLFSRRQADAERLVEEHYADVVRYCRRHAPSGFAEDAAQEAFLRFVRASRGYRERGQAGAYLIAIARNVCIDMLRAQAKGWDELPETVSDGRDEPGENDDEHDVARALASLPRAQREAVELRYGQGLGVAEVARVMGISRFSASRTISAGLEALRGQLQHARGGLGKEGVDETK</sequence>
<feature type="domain" description="RNA polymerase sigma factor 70 region 4 type 2" evidence="7">
    <location>
        <begin position="105"/>
        <end position="155"/>
    </location>
</feature>
<organism evidence="8 9">
    <name type="scientific">Enorma phocaeensis</name>
    <dbReference type="NCBI Taxonomy" id="1871019"/>
    <lineage>
        <taxon>Bacteria</taxon>
        <taxon>Bacillati</taxon>
        <taxon>Actinomycetota</taxon>
        <taxon>Coriobacteriia</taxon>
        <taxon>Coriobacteriales</taxon>
        <taxon>Coriobacteriaceae</taxon>
        <taxon>Enorma</taxon>
    </lineage>
</organism>
<dbReference type="Pfam" id="PF04542">
    <property type="entry name" value="Sigma70_r2"/>
    <property type="match status" value="1"/>
</dbReference>
<dbReference type="InterPro" id="IPR014284">
    <property type="entry name" value="RNA_pol_sigma-70_dom"/>
</dbReference>
<dbReference type="Gene3D" id="1.10.10.10">
    <property type="entry name" value="Winged helix-like DNA-binding domain superfamily/Winged helix DNA-binding domain"/>
    <property type="match status" value="1"/>
</dbReference>
<accession>A0ABT7VA06</accession>
<evidence type="ECO:0000313" key="9">
    <source>
        <dbReference type="Proteomes" id="UP001529421"/>
    </source>
</evidence>
<comment type="caution">
    <text evidence="8">The sequence shown here is derived from an EMBL/GenBank/DDBJ whole genome shotgun (WGS) entry which is preliminary data.</text>
</comment>
<dbReference type="InterPro" id="IPR013325">
    <property type="entry name" value="RNA_pol_sigma_r2"/>
</dbReference>
<evidence type="ECO:0000313" key="8">
    <source>
        <dbReference type="EMBL" id="MDM8275311.1"/>
    </source>
</evidence>
<dbReference type="Gene3D" id="1.10.1740.10">
    <property type="match status" value="1"/>
</dbReference>
<evidence type="ECO:0000259" key="7">
    <source>
        <dbReference type="Pfam" id="PF08281"/>
    </source>
</evidence>
<keyword evidence="9" id="KW-1185">Reference proteome</keyword>
<dbReference type="PANTHER" id="PTHR43133:SF8">
    <property type="entry name" value="RNA POLYMERASE SIGMA FACTOR HI_1459-RELATED"/>
    <property type="match status" value="1"/>
</dbReference>
<evidence type="ECO:0000256" key="3">
    <source>
        <dbReference type="ARBA" id="ARBA00023082"/>
    </source>
</evidence>
<keyword evidence="3" id="KW-0731">Sigma factor</keyword>
<dbReference type="SUPFAM" id="SSF88946">
    <property type="entry name" value="Sigma2 domain of RNA polymerase sigma factors"/>
    <property type="match status" value="1"/>
</dbReference>
<keyword evidence="5" id="KW-0804">Transcription</keyword>
<gene>
    <name evidence="8" type="ORF">QUW28_07380</name>
</gene>
<dbReference type="InterPro" id="IPR036388">
    <property type="entry name" value="WH-like_DNA-bd_sf"/>
</dbReference>
<evidence type="ECO:0000256" key="2">
    <source>
        <dbReference type="ARBA" id="ARBA00023015"/>
    </source>
</evidence>
<name>A0ABT7VA06_9ACTN</name>
<dbReference type="Proteomes" id="UP001529421">
    <property type="component" value="Unassembled WGS sequence"/>
</dbReference>
<dbReference type="RefSeq" id="WP_289545310.1">
    <property type="nucleotide sequence ID" value="NZ_JAUDDZ010000010.1"/>
</dbReference>
<comment type="similarity">
    <text evidence="1">Belongs to the sigma-70 factor family. ECF subfamily.</text>
</comment>
<dbReference type="InterPro" id="IPR013249">
    <property type="entry name" value="RNA_pol_sigma70_r4_t2"/>
</dbReference>
<evidence type="ECO:0000256" key="4">
    <source>
        <dbReference type="ARBA" id="ARBA00023125"/>
    </source>
</evidence>
<dbReference type="NCBIfam" id="TIGR02937">
    <property type="entry name" value="sigma70-ECF"/>
    <property type="match status" value="1"/>
</dbReference>
<dbReference type="InterPro" id="IPR007627">
    <property type="entry name" value="RNA_pol_sigma70_r2"/>
</dbReference>